<dbReference type="SUPFAM" id="SSF52047">
    <property type="entry name" value="RNI-like"/>
    <property type="match status" value="1"/>
</dbReference>
<name>A0AAD6YFL1_9AGAR</name>
<proteinExistence type="predicted"/>
<organism evidence="1 2">
    <name type="scientific">Mycena pura</name>
    <dbReference type="NCBI Taxonomy" id="153505"/>
    <lineage>
        <taxon>Eukaryota</taxon>
        <taxon>Fungi</taxon>
        <taxon>Dikarya</taxon>
        <taxon>Basidiomycota</taxon>
        <taxon>Agaricomycotina</taxon>
        <taxon>Agaricomycetes</taxon>
        <taxon>Agaricomycetidae</taxon>
        <taxon>Agaricales</taxon>
        <taxon>Marasmiineae</taxon>
        <taxon>Mycenaceae</taxon>
        <taxon>Mycena</taxon>
    </lineage>
</organism>
<dbReference type="Proteomes" id="UP001219525">
    <property type="component" value="Unassembled WGS sequence"/>
</dbReference>
<evidence type="ECO:0008006" key="3">
    <source>
        <dbReference type="Google" id="ProtNLM"/>
    </source>
</evidence>
<evidence type="ECO:0000313" key="1">
    <source>
        <dbReference type="EMBL" id="KAJ7218629.1"/>
    </source>
</evidence>
<dbReference type="EMBL" id="JARJCW010000012">
    <property type="protein sequence ID" value="KAJ7218629.1"/>
    <property type="molecule type" value="Genomic_DNA"/>
</dbReference>
<accession>A0AAD6YFL1</accession>
<protein>
    <recommendedName>
        <fullName evidence="3">F-box domain-containing protein</fullName>
    </recommendedName>
</protein>
<sequence length="419" mass="46861">MSLAPETLEEIIAFTPPESHLALSVVSKLLYALCVRPIYSDVSLKSAAAVAKCCRTLANNAFAASAVRSFEISYAPSFLRPFGRFYSLIGRALQQMTNVQRLDLLAPDYQYIAALAHCSLPRLSRFTCCLFLDDTMVAFLNRHLQISYLQLGAHEDTPLPHDAIVMLPKLEYFVGNTVCVAPLMHHASLRAAFITWDDVGQSTEDPITALERSSTDTLNFLGCRRQGWNIDLLDRISTHLPHIYALNLTNLFFTDDPPEHSNRQTIGMYLSRFSCLQRLAINCNVWRTEGQRALQLDDAFDTVTAWGNACPSLVECTPPQTSTLKWVRVCDDLWLPDPANRTGTRWIWGRLRAGSYAGWDRVVAAVRKRRRGADAQARLLALRTAALAHEYETDDEDAVGVRGVRLGGAGWRVADDEDE</sequence>
<comment type="caution">
    <text evidence="1">The sequence shown here is derived from an EMBL/GenBank/DDBJ whole genome shotgun (WGS) entry which is preliminary data.</text>
</comment>
<reference evidence="1" key="1">
    <citation type="submission" date="2023-03" db="EMBL/GenBank/DDBJ databases">
        <title>Massive genome expansion in bonnet fungi (Mycena s.s.) driven by repeated elements and novel gene families across ecological guilds.</title>
        <authorList>
            <consortium name="Lawrence Berkeley National Laboratory"/>
            <person name="Harder C.B."/>
            <person name="Miyauchi S."/>
            <person name="Viragh M."/>
            <person name="Kuo A."/>
            <person name="Thoen E."/>
            <person name="Andreopoulos B."/>
            <person name="Lu D."/>
            <person name="Skrede I."/>
            <person name="Drula E."/>
            <person name="Henrissat B."/>
            <person name="Morin E."/>
            <person name="Kohler A."/>
            <person name="Barry K."/>
            <person name="LaButti K."/>
            <person name="Morin E."/>
            <person name="Salamov A."/>
            <person name="Lipzen A."/>
            <person name="Mereny Z."/>
            <person name="Hegedus B."/>
            <person name="Baldrian P."/>
            <person name="Stursova M."/>
            <person name="Weitz H."/>
            <person name="Taylor A."/>
            <person name="Grigoriev I.V."/>
            <person name="Nagy L.G."/>
            <person name="Martin F."/>
            <person name="Kauserud H."/>
        </authorList>
    </citation>
    <scope>NUCLEOTIDE SEQUENCE</scope>
    <source>
        <strain evidence="1">9144</strain>
    </source>
</reference>
<keyword evidence="2" id="KW-1185">Reference proteome</keyword>
<gene>
    <name evidence="1" type="ORF">GGX14DRAFT_356876</name>
</gene>
<evidence type="ECO:0000313" key="2">
    <source>
        <dbReference type="Proteomes" id="UP001219525"/>
    </source>
</evidence>
<dbReference type="AlphaFoldDB" id="A0AAD6YFL1"/>